<evidence type="ECO:0000256" key="3">
    <source>
        <dbReference type="ARBA" id="ARBA00023239"/>
    </source>
</evidence>
<keyword evidence="2" id="KW-0443">Lipid metabolism</keyword>
<dbReference type="PANTHER" id="PTHR11941">
    <property type="entry name" value="ENOYL-COA HYDRATASE-RELATED"/>
    <property type="match status" value="1"/>
</dbReference>
<dbReference type="InterPro" id="IPR029045">
    <property type="entry name" value="ClpP/crotonase-like_dom_sf"/>
</dbReference>
<feature type="compositionally biased region" description="Basic residues" evidence="5">
    <location>
        <begin position="14"/>
        <end position="30"/>
    </location>
</feature>
<organism evidence="6 7">
    <name type="scientific">Amycolatopsis acidiphila</name>
    <dbReference type="NCBI Taxonomy" id="715473"/>
    <lineage>
        <taxon>Bacteria</taxon>
        <taxon>Bacillati</taxon>
        <taxon>Actinomycetota</taxon>
        <taxon>Actinomycetes</taxon>
        <taxon>Pseudonocardiales</taxon>
        <taxon>Pseudonocardiaceae</taxon>
        <taxon>Amycolatopsis</taxon>
    </lineage>
</organism>
<feature type="region of interest" description="Disordered" evidence="5">
    <location>
        <begin position="1"/>
        <end position="30"/>
    </location>
</feature>
<dbReference type="Proteomes" id="UP000318578">
    <property type="component" value="Unassembled WGS sequence"/>
</dbReference>
<evidence type="ECO:0000313" key="6">
    <source>
        <dbReference type="EMBL" id="TVT23887.1"/>
    </source>
</evidence>
<dbReference type="EMBL" id="VJZA01000009">
    <property type="protein sequence ID" value="TVT23887.1"/>
    <property type="molecule type" value="Genomic_DNA"/>
</dbReference>
<dbReference type="Pfam" id="PF00378">
    <property type="entry name" value="ECH_1"/>
    <property type="match status" value="1"/>
</dbReference>
<gene>
    <name evidence="6" type="ORF">FNH06_08475</name>
</gene>
<dbReference type="GO" id="GO:0016853">
    <property type="term" value="F:isomerase activity"/>
    <property type="evidence" value="ECO:0007669"/>
    <property type="project" value="UniProtKB-KW"/>
</dbReference>
<dbReference type="Gene3D" id="3.90.226.10">
    <property type="entry name" value="2-enoyl-CoA Hydratase, Chain A, domain 1"/>
    <property type="match status" value="1"/>
</dbReference>
<keyword evidence="7" id="KW-1185">Reference proteome</keyword>
<sequence>MPAGEVLPDGQEHARRRSRRLARARSSRGRRAVRAAHEAIARVDVSHEGRVAVVTLSNPPVGAFSLELIRALHEAVTLLAQQHPPAVVFRSGIARYFGAGADLAVVRGASPADFRAYVEAVRGAVEAVAGLPCVTLAAIDGMALGGGLELALACDLRFASSRSRLGLPEVRLGLLPGAGGTQRLTRLIGRTTAIEIMLSGRQVEAAEAAALGLVTRIADPADSAAIEWASRYCENSTRAGEAIIRCVEAAGSDPALGAAQELEEIVALFAGDEATKRIRRFFERRD</sequence>
<dbReference type="AlphaFoldDB" id="A0A558AI09"/>
<evidence type="ECO:0000256" key="5">
    <source>
        <dbReference type="SAM" id="MobiDB-lite"/>
    </source>
</evidence>
<accession>A0A558AI09</accession>
<dbReference type="InterPro" id="IPR001753">
    <property type="entry name" value="Enoyl-CoA_hydra/iso"/>
</dbReference>
<evidence type="ECO:0000256" key="2">
    <source>
        <dbReference type="ARBA" id="ARBA00023098"/>
    </source>
</evidence>
<comment type="caution">
    <text evidence="6">The sequence shown here is derived from an EMBL/GenBank/DDBJ whole genome shotgun (WGS) entry which is preliminary data.</text>
</comment>
<reference evidence="6 7" key="1">
    <citation type="submission" date="2019-07" db="EMBL/GenBank/DDBJ databases">
        <title>New species of Amycolatopsis and Streptomyces.</title>
        <authorList>
            <person name="Duangmal K."/>
            <person name="Teo W.F.A."/>
            <person name="Lipun K."/>
        </authorList>
    </citation>
    <scope>NUCLEOTIDE SEQUENCE [LARGE SCALE GENOMIC DNA]</scope>
    <source>
        <strain evidence="6 7">JCM 30562</strain>
    </source>
</reference>
<keyword evidence="6" id="KW-0413">Isomerase</keyword>
<dbReference type="PROSITE" id="PS00166">
    <property type="entry name" value="ENOYL_COA_HYDRATASE"/>
    <property type="match status" value="1"/>
</dbReference>
<dbReference type="OrthoDB" id="8452484at2"/>
<proteinExistence type="inferred from homology"/>
<name>A0A558AI09_9PSEU</name>
<dbReference type="CDD" id="cd06558">
    <property type="entry name" value="crotonase-like"/>
    <property type="match status" value="1"/>
</dbReference>
<dbReference type="PANTHER" id="PTHR11941:SF169">
    <property type="entry name" value="(7AS)-7A-METHYL-1,5-DIOXO-2,3,5,6,7,7A-HEXAHYDRO-1H-INDENE-CARBOXYL-COA HYDROLASE"/>
    <property type="match status" value="1"/>
</dbReference>
<dbReference type="GO" id="GO:0006635">
    <property type="term" value="P:fatty acid beta-oxidation"/>
    <property type="evidence" value="ECO:0007669"/>
    <property type="project" value="TreeGrafter"/>
</dbReference>
<protein>
    <submittedName>
        <fullName evidence="6">Enoyl-CoA hydratase/isomerase family protein</fullName>
    </submittedName>
</protein>
<comment type="similarity">
    <text evidence="1 4">Belongs to the enoyl-CoA hydratase/isomerase family.</text>
</comment>
<dbReference type="SUPFAM" id="SSF52096">
    <property type="entry name" value="ClpP/crotonase"/>
    <property type="match status" value="1"/>
</dbReference>
<dbReference type="GO" id="GO:0016829">
    <property type="term" value="F:lyase activity"/>
    <property type="evidence" value="ECO:0007669"/>
    <property type="project" value="UniProtKB-KW"/>
</dbReference>
<evidence type="ECO:0000256" key="4">
    <source>
        <dbReference type="RuleBase" id="RU003707"/>
    </source>
</evidence>
<keyword evidence="3" id="KW-0456">Lyase</keyword>
<dbReference type="InterPro" id="IPR018376">
    <property type="entry name" value="Enoyl-CoA_hyd/isom_CS"/>
</dbReference>
<evidence type="ECO:0000313" key="7">
    <source>
        <dbReference type="Proteomes" id="UP000318578"/>
    </source>
</evidence>
<evidence type="ECO:0000256" key="1">
    <source>
        <dbReference type="ARBA" id="ARBA00005254"/>
    </source>
</evidence>